<evidence type="ECO:0000256" key="1">
    <source>
        <dbReference type="SAM" id="Coils"/>
    </source>
</evidence>
<comment type="caution">
    <text evidence="2">The sequence shown here is derived from an EMBL/GenBank/DDBJ whole genome shotgun (WGS) entry which is preliminary data.</text>
</comment>
<sequence length="373" mass="40356">MGLELLVGFTPGLALPTAGSLPWDKPAAVAWEEHADSLSVIRGGTNLAHPVSSLRWAMFAEDDDESAGSRSWRFVNSAQRAVALPVDWSCVYRTAVEMEADDAAGEPVCVGVVSSATHGSMPALATVADLEMALAAALTCRLVLVREVDGAKGVRSRSPPPLDPSLGLRLEGELRRTRVGASLYADPSVVSLSRDTMPLCWPKAFHFAKMLERGGAEVQQRLGAIPVAWGIETRRWEAQHRHRLVGGLLSGQDVLVVLDESQELGGGATWRLPSRTRRKLAQQAANLLAAVAGSTAAAPDTGEMRREIEIEIEIEMRREPKLISLAREALRKAPTECDELGISEGLRAVLSRAEEARRRQRQQRIEASSRAAS</sequence>
<reference evidence="3" key="1">
    <citation type="journal article" date="2015" name="PLoS Genet.">
        <title>Genome Sequence and Transcriptome Analyses of Chrysochromulina tobin: Metabolic Tools for Enhanced Algal Fitness in the Prominent Order Prymnesiales (Haptophyceae).</title>
        <authorList>
            <person name="Hovde B.T."/>
            <person name="Deodato C.R."/>
            <person name="Hunsperger H.M."/>
            <person name="Ryken S.A."/>
            <person name="Yost W."/>
            <person name="Jha R.K."/>
            <person name="Patterson J."/>
            <person name="Monnat R.J. Jr."/>
            <person name="Barlow S.B."/>
            <person name="Starkenburg S.R."/>
            <person name="Cattolico R.A."/>
        </authorList>
    </citation>
    <scope>NUCLEOTIDE SEQUENCE</scope>
    <source>
        <strain evidence="3">CCMP291</strain>
    </source>
</reference>
<accession>A0A0M0K0J5</accession>
<dbReference type="Proteomes" id="UP000037460">
    <property type="component" value="Unassembled WGS sequence"/>
</dbReference>
<keyword evidence="1" id="KW-0175">Coiled coil</keyword>
<dbReference type="EMBL" id="JWZX01001848">
    <property type="protein sequence ID" value="KOO32102.1"/>
    <property type="molecule type" value="Genomic_DNA"/>
</dbReference>
<name>A0A0M0K0J5_9EUKA</name>
<dbReference type="AlphaFoldDB" id="A0A0M0K0J5"/>
<evidence type="ECO:0000313" key="2">
    <source>
        <dbReference type="EMBL" id="KOO32102.1"/>
    </source>
</evidence>
<keyword evidence="3" id="KW-1185">Reference proteome</keyword>
<evidence type="ECO:0000313" key="3">
    <source>
        <dbReference type="Proteomes" id="UP000037460"/>
    </source>
</evidence>
<feature type="coiled-coil region" evidence="1">
    <location>
        <begin position="343"/>
        <end position="370"/>
    </location>
</feature>
<protein>
    <submittedName>
        <fullName evidence="2">Uncharacterized protein</fullName>
    </submittedName>
</protein>
<gene>
    <name evidence="2" type="ORF">Ctob_013024</name>
</gene>
<proteinExistence type="predicted"/>
<organism evidence="2 3">
    <name type="scientific">Chrysochromulina tobinii</name>
    <dbReference type="NCBI Taxonomy" id="1460289"/>
    <lineage>
        <taxon>Eukaryota</taxon>
        <taxon>Haptista</taxon>
        <taxon>Haptophyta</taxon>
        <taxon>Prymnesiophyceae</taxon>
        <taxon>Prymnesiales</taxon>
        <taxon>Chrysochromulinaceae</taxon>
        <taxon>Chrysochromulina</taxon>
    </lineage>
</organism>